<dbReference type="STRING" id="1841859.GCA_900157385_04411"/>
<dbReference type="PROSITE" id="PS00166">
    <property type="entry name" value="ENOYL_COA_HYDRATASE"/>
    <property type="match status" value="1"/>
</dbReference>
<evidence type="ECO:0000256" key="6">
    <source>
        <dbReference type="ARBA" id="ARBA00023709"/>
    </source>
</evidence>
<evidence type="ECO:0000313" key="10">
    <source>
        <dbReference type="Proteomes" id="UP000241595"/>
    </source>
</evidence>
<sequence length="268" mass="28755">MPAVEFETFEDNIARITLNRPERLNAIDGALIDGVDDALDELGGGDYRVAILTGAGRGFCAGADLSGTGEAWTKPKPTTPGFKVNYDSQVRLADLFTRIYELPIPVIAAVNGVAVGGGLAFTLVSDIRVASEQARFGSVFIKAGFSSMDMGTSYLLPKIVGAGVARELMLTGRIIDAAEAYRIKLVHEVVAADELMPAALRKAREIAENNAYGVWQTKIGLNAALDAPSLRHAIELENRTQILTGFTNNPAEAASAHMEKRQPKWDPL</sequence>
<dbReference type="SUPFAM" id="SSF52096">
    <property type="entry name" value="ClpP/crotonase"/>
    <property type="match status" value="1"/>
</dbReference>
<dbReference type="PANTHER" id="PTHR11941">
    <property type="entry name" value="ENOYL-COA HYDRATASE-RELATED"/>
    <property type="match status" value="1"/>
</dbReference>
<dbReference type="InterPro" id="IPR029045">
    <property type="entry name" value="ClpP/crotonase-like_dom_sf"/>
</dbReference>
<comment type="similarity">
    <text evidence="2 8">Belongs to the enoyl-CoA hydratase/isomerase family.</text>
</comment>
<protein>
    <submittedName>
        <fullName evidence="9">Enoyl-CoA hydratase/carnithine racemase</fullName>
    </submittedName>
</protein>
<comment type="catalytic activity">
    <reaction evidence="6">
        <text>a (3S)-3-hydroxyacyl-CoA = a (2E)-enoyl-CoA + H2O</text>
        <dbReference type="Rhea" id="RHEA:16105"/>
        <dbReference type="ChEBI" id="CHEBI:15377"/>
        <dbReference type="ChEBI" id="CHEBI:57318"/>
        <dbReference type="ChEBI" id="CHEBI:58856"/>
        <dbReference type="EC" id="4.2.1.17"/>
    </reaction>
</comment>
<evidence type="ECO:0000256" key="2">
    <source>
        <dbReference type="ARBA" id="ARBA00005254"/>
    </source>
</evidence>
<keyword evidence="4" id="KW-0443">Lipid metabolism</keyword>
<comment type="catalytic activity">
    <reaction evidence="7">
        <text>a 4-saturated-(3S)-3-hydroxyacyl-CoA = a (3E)-enoyl-CoA + H2O</text>
        <dbReference type="Rhea" id="RHEA:20724"/>
        <dbReference type="ChEBI" id="CHEBI:15377"/>
        <dbReference type="ChEBI" id="CHEBI:58521"/>
        <dbReference type="ChEBI" id="CHEBI:137480"/>
        <dbReference type="EC" id="4.2.1.17"/>
    </reaction>
</comment>
<dbReference type="Pfam" id="PF00378">
    <property type="entry name" value="ECH_1"/>
    <property type="match status" value="1"/>
</dbReference>
<reference evidence="9 10" key="1">
    <citation type="submission" date="2017-01" db="EMBL/GenBank/DDBJ databases">
        <authorList>
            <consortium name="Urmite Genomes"/>
        </authorList>
    </citation>
    <scope>NUCLEOTIDE SEQUENCE [LARGE SCALE GENOMIC DNA]</scope>
    <source>
        <strain evidence="9 10">AB308</strain>
    </source>
</reference>
<evidence type="ECO:0000256" key="8">
    <source>
        <dbReference type="RuleBase" id="RU003707"/>
    </source>
</evidence>
<dbReference type="OrthoDB" id="9777711at2"/>
<proteinExistence type="inferred from homology"/>
<evidence type="ECO:0000256" key="5">
    <source>
        <dbReference type="ARBA" id="ARBA00023239"/>
    </source>
</evidence>
<dbReference type="AlphaFoldDB" id="A0A2U3NHD5"/>
<dbReference type="Proteomes" id="UP000241595">
    <property type="component" value="Unassembled WGS sequence"/>
</dbReference>
<comment type="function">
    <text evidence="1">Could possibly oxidize fatty acids using specific components.</text>
</comment>
<evidence type="ECO:0000256" key="3">
    <source>
        <dbReference type="ARBA" id="ARBA00022832"/>
    </source>
</evidence>
<evidence type="ECO:0000313" key="9">
    <source>
        <dbReference type="EMBL" id="SPM30900.1"/>
    </source>
</evidence>
<dbReference type="InterPro" id="IPR014748">
    <property type="entry name" value="Enoyl-CoA_hydra_C"/>
</dbReference>
<keyword evidence="3" id="KW-0276">Fatty acid metabolism</keyword>
<dbReference type="InterPro" id="IPR018376">
    <property type="entry name" value="Enoyl-CoA_hyd/isom_CS"/>
</dbReference>
<keyword evidence="5" id="KW-0456">Lyase</keyword>
<name>A0A2U3NHD5_9MYCO</name>
<dbReference type="CDD" id="cd06558">
    <property type="entry name" value="crotonase-like"/>
    <property type="match status" value="1"/>
</dbReference>
<dbReference type="GO" id="GO:0004300">
    <property type="term" value="F:enoyl-CoA hydratase activity"/>
    <property type="evidence" value="ECO:0007669"/>
    <property type="project" value="UniProtKB-EC"/>
</dbReference>
<keyword evidence="10" id="KW-1185">Reference proteome</keyword>
<dbReference type="Gene3D" id="3.90.226.10">
    <property type="entry name" value="2-enoyl-CoA Hydratase, Chain A, domain 1"/>
    <property type="match status" value="1"/>
</dbReference>
<dbReference type="EMBL" id="FTRV01000015">
    <property type="protein sequence ID" value="SPM30900.1"/>
    <property type="molecule type" value="Genomic_DNA"/>
</dbReference>
<dbReference type="GO" id="GO:0006635">
    <property type="term" value="P:fatty acid beta-oxidation"/>
    <property type="evidence" value="ECO:0007669"/>
    <property type="project" value="TreeGrafter"/>
</dbReference>
<evidence type="ECO:0000256" key="4">
    <source>
        <dbReference type="ARBA" id="ARBA00023098"/>
    </source>
</evidence>
<dbReference type="InterPro" id="IPR001753">
    <property type="entry name" value="Enoyl-CoA_hydra/iso"/>
</dbReference>
<evidence type="ECO:0000256" key="7">
    <source>
        <dbReference type="ARBA" id="ARBA00023717"/>
    </source>
</evidence>
<accession>A0A2U3NHD5</accession>
<evidence type="ECO:0000256" key="1">
    <source>
        <dbReference type="ARBA" id="ARBA00002994"/>
    </source>
</evidence>
<gene>
    <name evidence="9" type="ORF">MTAB308_4410</name>
</gene>
<dbReference type="PANTHER" id="PTHR11941:SF130">
    <property type="entry name" value="ENOYL-COA HYDRATASE ECHA12-RELATED"/>
    <property type="match status" value="1"/>
</dbReference>
<organism evidence="9 10">
    <name type="scientific">Mycobacterium terramassiliense</name>
    <dbReference type="NCBI Taxonomy" id="1841859"/>
    <lineage>
        <taxon>Bacteria</taxon>
        <taxon>Bacillati</taxon>
        <taxon>Actinomycetota</taxon>
        <taxon>Actinomycetes</taxon>
        <taxon>Mycobacteriales</taxon>
        <taxon>Mycobacteriaceae</taxon>
        <taxon>Mycobacterium</taxon>
    </lineage>
</organism>
<dbReference type="Gene3D" id="1.10.12.10">
    <property type="entry name" value="Lyase 2-enoyl-coa Hydratase, Chain A, domain 2"/>
    <property type="match status" value="1"/>
</dbReference>